<evidence type="ECO:0000256" key="12">
    <source>
        <dbReference type="SAM" id="MobiDB-lite"/>
    </source>
</evidence>
<feature type="disulfide bond" description="Redox-active" evidence="11">
    <location>
        <begin position="59"/>
        <end position="62"/>
    </location>
</feature>
<evidence type="ECO:0000256" key="4">
    <source>
        <dbReference type="ARBA" id="ARBA00012723"/>
    </source>
</evidence>
<keyword evidence="10 11" id="KW-0676">Redox-active center</keyword>
<comment type="subcellular location">
    <subcellularLocation>
        <location evidence="2">Endoplasmic reticulum lumen</location>
    </subcellularLocation>
</comment>
<dbReference type="GO" id="GO:0006457">
    <property type="term" value="P:protein folding"/>
    <property type="evidence" value="ECO:0007669"/>
    <property type="project" value="TreeGrafter"/>
</dbReference>
<dbReference type="PROSITE" id="PS51352">
    <property type="entry name" value="THIOREDOXIN_2"/>
    <property type="match status" value="2"/>
</dbReference>
<name>A0A1D2VBI9_9ASCO</name>
<feature type="chain" id="PRO_5008910381" description="protein disulfide-isomerase" evidence="13">
    <location>
        <begin position="22"/>
        <end position="560"/>
    </location>
</feature>
<feature type="region of interest" description="Disordered" evidence="12">
    <location>
        <begin position="495"/>
        <end position="560"/>
    </location>
</feature>
<evidence type="ECO:0000256" key="10">
    <source>
        <dbReference type="ARBA" id="ARBA00023284"/>
    </source>
</evidence>
<keyword evidence="5 13" id="KW-0732">Signal</keyword>
<evidence type="ECO:0000256" key="6">
    <source>
        <dbReference type="ARBA" id="ARBA00022737"/>
    </source>
</evidence>
<organism evidence="15 16">
    <name type="scientific">Ascoidea rubescens DSM 1968</name>
    <dbReference type="NCBI Taxonomy" id="1344418"/>
    <lineage>
        <taxon>Eukaryota</taxon>
        <taxon>Fungi</taxon>
        <taxon>Dikarya</taxon>
        <taxon>Ascomycota</taxon>
        <taxon>Saccharomycotina</taxon>
        <taxon>Saccharomycetes</taxon>
        <taxon>Ascoideaceae</taxon>
        <taxon>Ascoidea</taxon>
    </lineage>
</organism>
<dbReference type="CDD" id="cd02995">
    <property type="entry name" value="PDI_a_PDI_a'_C"/>
    <property type="match status" value="1"/>
</dbReference>
<evidence type="ECO:0000256" key="8">
    <source>
        <dbReference type="ARBA" id="ARBA00023157"/>
    </source>
</evidence>
<feature type="compositionally biased region" description="Acidic residues" evidence="12">
    <location>
        <begin position="495"/>
        <end position="506"/>
    </location>
</feature>
<keyword evidence="8 11" id="KW-1015">Disulfide bond</keyword>
<feature type="compositionally biased region" description="Basic and acidic residues" evidence="12">
    <location>
        <begin position="543"/>
        <end position="560"/>
    </location>
</feature>
<dbReference type="InParanoid" id="A0A1D2VBI9"/>
<dbReference type="InterPro" id="IPR017937">
    <property type="entry name" value="Thioredoxin_CS"/>
</dbReference>
<dbReference type="CDD" id="cd02981">
    <property type="entry name" value="PDI_b_family"/>
    <property type="match status" value="1"/>
</dbReference>
<feature type="disulfide bond" description="Redox-active" evidence="11">
    <location>
        <begin position="404"/>
        <end position="407"/>
    </location>
</feature>
<dbReference type="InterPro" id="IPR005792">
    <property type="entry name" value="Prot_disulphide_isomerase"/>
</dbReference>
<comment type="similarity">
    <text evidence="3">Belongs to the protein disulfide isomerase family.</text>
</comment>
<dbReference type="GO" id="GO:0005788">
    <property type="term" value="C:endoplasmic reticulum lumen"/>
    <property type="evidence" value="ECO:0007669"/>
    <property type="project" value="UniProtKB-SubCell"/>
</dbReference>
<sequence length="560" mass="63466">MKFSIKTLSVLLASILSVTSASEATAPADSAVVKLTSKNFESFIESHPLVLAEFFAPWCGHCKTLAPEYVSAAEILSKKDIPLAQIDCTEDRDLCTDIGIKGFPTLKIFKGSLENPADYLGARKSDSIISYMVKQSLPPVQLVSTSENLDEILTDSVDSIVLQIINSESKNNEQNQTYYDLAGALREKYTFLSTSNAELIKKYNVNSNAPTYLVYRPKDPSDPSIYNQENDKSISLEDFISSESKPFFGEIDGSTYQEYMSSKLPLAYYFYEDADDRAKWEPFFSKLGKDLRSKLSFVGLDSKRFGRHAENLNMPLQFPLFVIHNIEENLKYGIQPSESKQFTESSISTFIDEYLEGKIEPTIKSEEIPEVQENNVYKLVAKTHNELINDSKKDIFVKYYAPWCGHCKKLAPIFEELAGLYKNDAESSEKVLIAELDATLNDVNVEISGYPTLILYPANDKENPIVYSKGRDLESFIQFIKESGSNKVDASLIENVEEEEEEEEVKEEVKEEAKEEKKEGKKEEVKEEIKEEVKEEVEEEVKEEAKEEAKEAKQTKHDEL</sequence>
<dbReference type="CDD" id="cd02982">
    <property type="entry name" value="PDI_b'_family"/>
    <property type="match status" value="1"/>
</dbReference>
<dbReference type="FunCoup" id="A0A1D2VBI9">
    <property type="interactions" value="794"/>
</dbReference>
<dbReference type="CDD" id="cd02961">
    <property type="entry name" value="PDI_a_family"/>
    <property type="match status" value="1"/>
</dbReference>
<dbReference type="PRINTS" id="PR00421">
    <property type="entry name" value="THIOREDOXIN"/>
</dbReference>
<evidence type="ECO:0000256" key="11">
    <source>
        <dbReference type="PIRSR" id="PIRSR605792-51"/>
    </source>
</evidence>
<proteinExistence type="inferred from homology"/>
<evidence type="ECO:0000313" key="15">
    <source>
        <dbReference type="EMBL" id="ODV58970.1"/>
    </source>
</evidence>
<keyword evidence="7" id="KW-0256">Endoplasmic reticulum</keyword>
<dbReference type="Gene3D" id="3.40.30.10">
    <property type="entry name" value="Glutaredoxin"/>
    <property type="match status" value="4"/>
</dbReference>
<keyword evidence="16" id="KW-1185">Reference proteome</keyword>
<evidence type="ECO:0000256" key="9">
    <source>
        <dbReference type="ARBA" id="ARBA00023235"/>
    </source>
</evidence>
<feature type="domain" description="Thioredoxin" evidence="14">
    <location>
        <begin position="354"/>
        <end position="485"/>
    </location>
</feature>
<dbReference type="PANTHER" id="PTHR18929">
    <property type="entry name" value="PROTEIN DISULFIDE ISOMERASE"/>
    <property type="match status" value="1"/>
</dbReference>
<accession>A0A1D2VBI9</accession>
<dbReference type="GeneID" id="30965657"/>
<dbReference type="Proteomes" id="UP000095038">
    <property type="component" value="Unassembled WGS sequence"/>
</dbReference>
<dbReference type="PANTHER" id="PTHR18929:SF132">
    <property type="entry name" value="PROTEIN DISULFIDE-ISOMERASE A3"/>
    <property type="match status" value="1"/>
</dbReference>
<feature type="domain" description="Thioredoxin" evidence="14">
    <location>
        <begin position="15"/>
        <end position="138"/>
    </location>
</feature>
<keyword evidence="6" id="KW-0677">Repeat</keyword>
<protein>
    <recommendedName>
        <fullName evidence="4">protein disulfide-isomerase</fullName>
        <ecNumber evidence="4">5.3.4.1</ecNumber>
    </recommendedName>
</protein>
<dbReference type="Pfam" id="PF13848">
    <property type="entry name" value="Thioredoxin_6"/>
    <property type="match status" value="1"/>
</dbReference>
<dbReference type="SUPFAM" id="SSF52833">
    <property type="entry name" value="Thioredoxin-like"/>
    <property type="match status" value="4"/>
</dbReference>
<evidence type="ECO:0000256" key="2">
    <source>
        <dbReference type="ARBA" id="ARBA00004319"/>
    </source>
</evidence>
<feature type="signal peptide" evidence="13">
    <location>
        <begin position="1"/>
        <end position="21"/>
    </location>
</feature>
<evidence type="ECO:0000256" key="5">
    <source>
        <dbReference type="ARBA" id="ARBA00022729"/>
    </source>
</evidence>
<dbReference type="InterPro" id="IPR013766">
    <property type="entry name" value="Thioredoxin_domain"/>
</dbReference>
<dbReference type="STRING" id="1344418.A0A1D2VBI9"/>
<dbReference type="NCBIfam" id="TIGR01130">
    <property type="entry name" value="ER_PDI_fam"/>
    <property type="match status" value="1"/>
</dbReference>
<dbReference type="RefSeq" id="XP_020045277.1">
    <property type="nucleotide sequence ID" value="XM_020192021.1"/>
</dbReference>
<feature type="compositionally biased region" description="Basic and acidic residues" evidence="12">
    <location>
        <begin position="507"/>
        <end position="533"/>
    </location>
</feature>
<dbReference type="FunFam" id="3.40.30.10:FF:000017">
    <property type="entry name" value="Protein disulfide-isomerase A4"/>
    <property type="match status" value="1"/>
</dbReference>
<dbReference type="GO" id="GO:0034976">
    <property type="term" value="P:response to endoplasmic reticulum stress"/>
    <property type="evidence" value="ECO:0007669"/>
    <property type="project" value="TreeGrafter"/>
</dbReference>
<dbReference type="EMBL" id="KV454488">
    <property type="protein sequence ID" value="ODV58970.1"/>
    <property type="molecule type" value="Genomic_DNA"/>
</dbReference>
<dbReference type="EC" id="5.3.4.1" evidence="4"/>
<evidence type="ECO:0000313" key="16">
    <source>
        <dbReference type="Proteomes" id="UP000095038"/>
    </source>
</evidence>
<dbReference type="InterPro" id="IPR036249">
    <property type="entry name" value="Thioredoxin-like_sf"/>
</dbReference>
<dbReference type="AlphaFoldDB" id="A0A1D2VBI9"/>
<evidence type="ECO:0000256" key="13">
    <source>
        <dbReference type="SAM" id="SignalP"/>
    </source>
</evidence>
<reference evidence="16" key="1">
    <citation type="submission" date="2016-05" db="EMBL/GenBank/DDBJ databases">
        <title>Comparative genomics of biotechnologically important yeasts.</title>
        <authorList>
            <consortium name="DOE Joint Genome Institute"/>
            <person name="Riley R."/>
            <person name="Haridas S."/>
            <person name="Wolfe K.H."/>
            <person name="Lopes M.R."/>
            <person name="Hittinger C.T."/>
            <person name="Goker M."/>
            <person name="Salamov A."/>
            <person name="Wisecaver J."/>
            <person name="Long T.M."/>
            <person name="Aerts A.L."/>
            <person name="Barry K."/>
            <person name="Choi C."/>
            <person name="Clum A."/>
            <person name="Coughlan A.Y."/>
            <person name="Deshpande S."/>
            <person name="Douglass A.P."/>
            <person name="Hanson S.J."/>
            <person name="Klenk H.-P."/>
            <person name="Labutti K."/>
            <person name="Lapidus A."/>
            <person name="Lindquist E."/>
            <person name="Lipzen A."/>
            <person name="Meier-Kolthoff J.P."/>
            <person name="Ohm R.A."/>
            <person name="Otillar R.P."/>
            <person name="Pangilinan J."/>
            <person name="Peng Y."/>
            <person name="Rokas A."/>
            <person name="Rosa C.A."/>
            <person name="Scheuner C."/>
            <person name="Sibirny A.A."/>
            <person name="Slot J.C."/>
            <person name="Stielow J.B."/>
            <person name="Sun H."/>
            <person name="Kurtzman C.P."/>
            <person name="Blackwell M."/>
            <person name="Grigoriev I.V."/>
            <person name="Jeffries T.W."/>
        </authorList>
    </citation>
    <scope>NUCLEOTIDE SEQUENCE [LARGE SCALE GENOMIC DNA]</scope>
    <source>
        <strain evidence="16">DSM 1968</strain>
    </source>
</reference>
<evidence type="ECO:0000256" key="3">
    <source>
        <dbReference type="ARBA" id="ARBA00006347"/>
    </source>
</evidence>
<dbReference type="GO" id="GO:0003756">
    <property type="term" value="F:protein disulfide isomerase activity"/>
    <property type="evidence" value="ECO:0007669"/>
    <property type="project" value="UniProtKB-EC"/>
</dbReference>
<dbReference type="Pfam" id="PF00085">
    <property type="entry name" value="Thioredoxin"/>
    <property type="match status" value="2"/>
</dbReference>
<evidence type="ECO:0000256" key="7">
    <source>
        <dbReference type="ARBA" id="ARBA00022824"/>
    </source>
</evidence>
<evidence type="ECO:0000256" key="1">
    <source>
        <dbReference type="ARBA" id="ARBA00001182"/>
    </source>
</evidence>
<gene>
    <name evidence="15" type="ORF">ASCRUDRAFT_72060</name>
</gene>
<comment type="catalytic activity">
    <reaction evidence="1">
        <text>Catalyzes the rearrangement of -S-S- bonds in proteins.</text>
        <dbReference type="EC" id="5.3.4.1"/>
    </reaction>
</comment>
<keyword evidence="9 15" id="KW-0413">Isomerase</keyword>
<dbReference type="PROSITE" id="PS00194">
    <property type="entry name" value="THIOREDOXIN_1"/>
    <property type="match status" value="2"/>
</dbReference>
<evidence type="ECO:0000259" key="14">
    <source>
        <dbReference type="PROSITE" id="PS51352"/>
    </source>
</evidence>
<dbReference type="OrthoDB" id="427280at2759"/>